<dbReference type="SUPFAM" id="SSF89919">
    <property type="entry name" value="Ribosome-binding factor A, RbfA"/>
    <property type="match status" value="1"/>
</dbReference>
<dbReference type="InterPro" id="IPR000238">
    <property type="entry name" value="RbfA"/>
</dbReference>
<comment type="function">
    <text evidence="2">One of several proteins that assist in the late maturation steps of the functional core of the 30S ribosomal subunit. Associates with free 30S ribosomal subunits (but not with 30S subunits that are part of 70S ribosomes or polysomes). Required for efficient processing of 16S rRNA. May interact with the 5'-terminal helix region of 16S rRNA.</text>
</comment>
<keyword evidence="2" id="KW-0963">Cytoplasm</keyword>
<dbReference type="Proteomes" id="UP000242660">
    <property type="component" value="Unassembled WGS sequence"/>
</dbReference>
<dbReference type="NCBIfam" id="TIGR00082">
    <property type="entry name" value="rbfA"/>
    <property type="match status" value="1"/>
</dbReference>
<dbReference type="HAMAP" id="MF_00003">
    <property type="entry name" value="RbfA"/>
    <property type="match status" value="1"/>
</dbReference>
<gene>
    <name evidence="2 3" type="primary">rbfA</name>
    <name evidence="3" type="ORF">BZL35_00499</name>
</gene>
<dbReference type="InterPro" id="IPR023799">
    <property type="entry name" value="RbfA_dom_sf"/>
</dbReference>
<name>A0ABX5FFK0_9BURK</name>
<comment type="subcellular location">
    <subcellularLocation>
        <location evidence="2">Cytoplasm</location>
    </subcellularLocation>
</comment>
<comment type="subunit">
    <text evidence="2">Monomer. Binds 30S ribosomal subunits, but not 50S ribosomal subunits or 70S ribosomes.</text>
</comment>
<dbReference type="PANTHER" id="PTHR33515:SF1">
    <property type="entry name" value="RIBOSOME-BINDING FACTOR A, CHLOROPLASTIC-RELATED"/>
    <property type="match status" value="1"/>
</dbReference>
<keyword evidence="1 2" id="KW-0690">Ribosome biogenesis</keyword>
<dbReference type="Pfam" id="PF02033">
    <property type="entry name" value="RBFA"/>
    <property type="match status" value="1"/>
</dbReference>
<accession>A0ABX5FFK0</accession>
<dbReference type="EMBL" id="MUHY01000001">
    <property type="protein sequence ID" value="PSB92263.1"/>
    <property type="molecule type" value="Genomic_DNA"/>
</dbReference>
<dbReference type="PANTHER" id="PTHR33515">
    <property type="entry name" value="RIBOSOME-BINDING FACTOR A, CHLOROPLASTIC-RELATED"/>
    <property type="match status" value="1"/>
</dbReference>
<dbReference type="InterPro" id="IPR015946">
    <property type="entry name" value="KH_dom-like_a/b"/>
</dbReference>
<reference evidence="3 4" key="1">
    <citation type="journal article" date="2017" name="Front. Microbiol.">
        <title>Genome of Ca. Pandoraea novymonadis, an Endosymbiotic Bacterium of the Trypanosomatid Novymonas esmeraldas.</title>
        <authorList>
            <person name="Kostygov A.Y."/>
            <person name="Butenko A."/>
            <person name="Nenarokova A."/>
            <person name="Tashyreva D."/>
            <person name="Flegontov P."/>
            <person name="Lukes J."/>
            <person name="Yurchenko V."/>
        </authorList>
    </citation>
    <scope>NUCLEOTIDE SEQUENCE [LARGE SCALE GENOMIC DNA]</scope>
    <source>
        <strain evidence="3 4">E262</strain>
    </source>
</reference>
<dbReference type="Gene3D" id="3.30.300.20">
    <property type="match status" value="1"/>
</dbReference>
<keyword evidence="4" id="KW-1185">Reference proteome</keyword>
<organism evidence="3 4">
    <name type="scientific">Candidatus Pandoraea novymonadis</name>
    <dbReference type="NCBI Taxonomy" id="1808959"/>
    <lineage>
        <taxon>Bacteria</taxon>
        <taxon>Pseudomonadati</taxon>
        <taxon>Pseudomonadota</taxon>
        <taxon>Betaproteobacteria</taxon>
        <taxon>Burkholderiales</taxon>
        <taxon>Burkholderiaceae</taxon>
        <taxon>Pandoraea</taxon>
    </lineage>
</organism>
<evidence type="ECO:0000256" key="1">
    <source>
        <dbReference type="ARBA" id="ARBA00022517"/>
    </source>
</evidence>
<evidence type="ECO:0000256" key="2">
    <source>
        <dbReference type="HAMAP-Rule" id="MF_00003"/>
    </source>
</evidence>
<evidence type="ECO:0000313" key="4">
    <source>
        <dbReference type="Proteomes" id="UP000242660"/>
    </source>
</evidence>
<comment type="caution">
    <text evidence="3">The sequence shown here is derived from an EMBL/GenBank/DDBJ whole genome shotgun (WGS) entry which is preliminary data.</text>
</comment>
<comment type="similarity">
    <text evidence="2">Belongs to the RbfA family.</text>
</comment>
<sequence>MRKNNVIPDRHLRIADQIQKDLSSLIRSEVKDPRIDLVTLQSVVLTADYAHAKIYFTTLTGDPDATCEVLNEAAGYLRSLLFKRLRIHTVPTLHFYYDQSIEKAIEISRLIDSINDESAIK</sequence>
<protein>
    <recommendedName>
        <fullName evidence="2">Ribosome-binding factor A</fullName>
    </recommendedName>
</protein>
<proteinExistence type="inferred from homology"/>
<dbReference type="RefSeq" id="WP_106182561.1">
    <property type="nucleotide sequence ID" value="NZ_MUHY01000001.1"/>
</dbReference>
<evidence type="ECO:0000313" key="3">
    <source>
        <dbReference type="EMBL" id="PSB92263.1"/>
    </source>
</evidence>